<dbReference type="Proteomes" id="UP000078560">
    <property type="component" value="Unassembled WGS sequence"/>
</dbReference>
<proteinExistence type="predicted"/>
<sequence>MTYGVEGSVAMNTHMLGRIRECIHVHTVRTFQQILICGSYKSPHNTSSYLPYFWPNSSTEWYKRADAVERVVG</sequence>
<dbReference type="EMBL" id="FLQU01000315">
    <property type="protein sequence ID" value="SBS83855.1"/>
    <property type="molecule type" value="Genomic_DNA"/>
</dbReference>
<reference evidence="2" key="1">
    <citation type="submission" date="2016-05" db="EMBL/GenBank/DDBJ databases">
        <authorList>
            <person name="Naeem Raeece"/>
        </authorList>
    </citation>
    <scope>NUCLEOTIDE SEQUENCE [LARGE SCALE GENOMIC DNA]</scope>
</reference>
<dbReference type="AlphaFoldDB" id="A0A1A8VTJ5"/>
<evidence type="ECO:0000313" key="1">
    <source>
        <dbReference type="EMBL" id="SBS83855.1"/>
    </source>
</evidence>
<organism evidence="1 2">
    <name type="scientific">Plasmodium ovale curtisi</name>
    <dbReference type="NCBI Taxonomy" id="864141"/>
    <lineage>
        <taxon>Eukaryota</taxon>
        <taxon>Sar</taxon>
        <taxon>Alveolata</taxon>
        <taxon>Apicomplexa</taxon>
        <taxon>Aconoidasida</taxon>
        <taxon>Haemosporida</taxon>
        <taxon>Plasmodiidae</taxon>
        <taxon>Plasmodium</taxon>
        <taxon>Plasmodium (Plasmodium)</taxon>
    </lineage>
</organism>
<evidence type="ECO:0000313" key="2">
    <source>
        <dbReference type="Proteomes" id="UP000078560"/>
    </source>
</evidence>
<name>A0A1A8VTJ5_PLAOA</name>
<gene>
    <name evidence="1" type="ORF">POVCU2_0023190</name>
</gene>
<accession>A0A1A8VTJ5</accession>
<protein>
    <submittedName>
        <fullName evidence="1">Uncharacterized protein</fullName>
    </submittedName>
</protein>